<name>A0AAQ0LWQ4_STAXY</name>
<evidence type="ECO:0000313" key="2">
    <source>
        <dbReference type="Proteomes" id="UP000285579"/>
    </source>
</evidence>
<proteinExistence type="predicted"/>
<dbReference type="InterPro" id="IPR056076">
    <property type="entry name" value="DUF7659"/>
</dbReference>
<dbReference type="Pfam" id="PF24692">
    <property type="entry name" value="DUF7659"/>
    <property type="match status" value="1"/>
</dbReference>
<dbReference type="EMBL" id="QXUI01000015">
    <property type="protein sequence ID" value="RIM90625.1"/>
    <property type="molecule type" value="Genomic_DNA"/>
</dbReference>
<evidence type="ECO:0000313" key="1">
    <source>
        <dbReference type="EMBL" id="RIM90625.1"/>
    </source>
</evidence>
<sequence length="138" mass="16562">MENLYIQSKESKHERFNNFDMFFAFDNEQFSKGLEKLEVNSDEIVSIGMSGFIRKSDVSTFNEMMESFKDEHMKNMKNDDYVYHMFKYEMGNHEYIITYDDEEILDVCGVDQDLFIADERLKTIYIKAKQDYISQMKN</sequence>
<accession>A0AAQ0LWQ4</accession>
<comment type="caution">
    <text evidence="1">The sequence shown here is derived from an EMBL/GenBank/DDBJ whole genome shotgun (WGS) entry which is preliminary data.</text>
</comment>
<dbReference type="AlphaFoldDB" id="A0AAQ0LWQ4"/>
<protein>
    <submittedName>
        <fullName evidence="1">Uncharacterized protein</fullName>
    </submittedName>
</protein>
<gene>
    <name evidence="1" type="ORF">BU104_13445</name>
</gene>
<dbReference type="RefSeq" id="WP_119555629.1">
    <property type="nucleotide sequence ID" value="NZ_QXUI01000015.1"/>
</dbReference>
<organism evidence="1 2">
    <name type="scientific">Staphylococcus xylosus</name>
    <dbReference type="NCBI Taxonomy" id="1288"/>
    <lineage>
        <taxon>Bacteria</taxon>
        <taxon>Bacillati</taxon>
        <taxon>Bacillota</taxon>
        <taxon>Bacilli</taxon>
        <taxon>Bacillales</taxon>
        <taxon>Staphylococcaceae</taxon>
        <taxon>Staphylococcus</taxon>
    </lineage>
</organism>
<reference evidence="1 2" key="1">
    <citation type="journal article" date="2016" name="Front. Microbiol.">
        <title>Comprehensive Phylogenetic Analysis of Bovine Non-aureus Staphylococci Species Based on Whole-Genome Sequencing.</title>
        <authorList>
            <person name="Naushad S."/>
            <person name="Barkema H.W."/>
            <person name="Luby C."/>
            <person name="Condas L.A."/>
            <person name="Nobrega D.B."/>
            <person name="Carson D.A."/>
            <person name="De Buck J."/>
        </authorList>
    </citation>
    <scope>NUCLEOTIDE SEQUENCE [LARGE SCALE GENOMIC DNA]</scope>
    <source>
        <strain evidence="1 2">SNUC 1349</strain>
    </source>
</reference>
<dbReference type="Proteomes" id="UP000285579">
    <property type="component" value="Unassembled WGS sequence"/>
</dbReference>